<protein>
    <submittedName>
        <fullName evidence="1">Uncharacterized protein</fullName>
    </submittedName>
</protein>
<dbReference type="AlphaFoldDB" id="A0A6N6M2D9"/>
<name>A0A6N6M2D9_9FLAO</name>
<accession>A0A6N6M2D9</accession>
<dbReference type="EMBL" id="WACR01000009">
    <property type="protein sequence ID" value="KAB1063141.1"/>
    <property type="molecule type" value="Genomic_DNA"/>
</dbReference>
<dbReference type="Pfam" id="PF20217">
    <property type="entry name" value="DUF6577"/>
    <property type="match status" value="1"/>
</dbReference>
<dbReference type="InterPro" id="IPR046484">
    <property type="entry name" value="DUF6577"/>
</dbReference>
<comment type="caution">
    <text evidence="1">The sequence shown here is derived from an EMBL/GenBank/DDBJ whole genome shotgun (WGS) entry which is preliminary data.</text>
</comment>
<evidence type="ECO:0000313" key="1">
    <source>
        <dbReference type="EMBL" id="KAB1063141.1"/>
    </source>
</evidence>
<evidence type="ECO:0000313" key="2">
    <source>
        <dbReference type="Proteomes" id="UP000435357"/>
    </source>
</evidence>
<organism evidence="1 2">
    <name type="scientific">Salibacter halophilus</name>
    <dbReference type="NCBI Taxonomy" id="1803916"/>
    <lineage>
        <taxon>Bacteria</taxon>
        <taxon>Pseudomonadati</taxon>
        <taxon>Bacteroidota</taxon>
        <taxon>Flavobacteriia</taxon>
        <taxon>Flavobacteriales</taxon>
        <taxon>Salibacteraceae</taxon>
        <taxon>Salibacter</taxon>
    </lineage>
</organism>
<gene>
    <name evidence="1" type="ORF">F3059_10870</name>
</gene>
<sequence length="247" mass="29393">MTDRSLHINKLRDTFTNKSKITIQDLIDFYKQFEEETKRSTIDWRIYKLTQRGVLQRISRGNYSLSKSKVKTFVPEIDKSLKHLFNTVNKQFPYIKASLWTTKWINEFMLHQPGKFHTLLEVDREVMESVFYDLKDKRKNVFLDPSKEIIDKYVTNIKDPIIIVPLITEAPTQRVNEVHTITIEKMLVDIFCDPDLFAAYQGTEMIRIYETALEKYHINEPKMLRYANRRSKKPEIQKIISKAKNNI</sequence>
<reference evidence="1 2" key="1">
    <citation type="submission" date="2019-09" db="EMBL/GenBank/DDBJ databases">
        <title>Genomes of Cryomorphaceae.</title>
        <authorList>
            <person name="Bowman J.P."/>
        </authorList>
    </citation>
    <scope>NUCLEOTIDE SEQUENCE [LARGE SCALE GENOMIC DNA]</scope>
    <source>
        <strain evidence="1 2">KCTC 52047</strain>
    </source>
</reference>
<dbReference type="OrthoDB" id="594275at2"/>
<proteinExistence type="predicted"/>
<dbReference type="Proteomes" id="UP000435357">
    <property type="component" value="Unassembled WGS sequence"/>
</dbReference>
<keyword evidence="2" id="KW-1185">Reference proteome</keyword>